<sequence>MSRVLIAGESWVTQSTHIKGVDSFTTSSYVVGVEPLRRALESRGHQVRHLPAHLVPAQFPADADALAAYDVVVLSDIGANSLQLAPEVFERAVPGADRLGALRGWVGDGGGLLMVGGYLSFTGFEAKAAFRNTVLHEVLPVELLPEDDRVELPAGACAAVTAADHPALGGVTGEWPPLLGYNRVLPRPGTEVLATLGSDPLVAVAPYGSGRSAVFTSDCSPHWAPTPFCEEWDGYARVFGGLVEWLAR</sequence>
<dbReference type="PANTHER" id="PTHR37947:SF1">
    <property type="entry name" value="BLL2462 PROTEIN"/>
    <property type="match status" value="1"/>
</dbReference>
<accession>A0A4R5ARH0</accession>
<reference evidence="2 3" key="1">
    <citation type="submission" date="2019-03" db="EMBL/GenBank/DDBJ databases">
        <title>Draft genome sequences of novel Actinobacteria.</title>
        <authorList>
            <person name="Sahin N."/>
            <person name="Ay H."/>
            <person name="Saygin H."/>
        </authorList>
    </citation>
    <scope>NUCLEOTIDE SEQUENCE [LARGE SCALE GENOMIC DNA]</scope>
    <source>
        <strain evidence="2 3">DSM 45941</strain>
    </source>
</reference>
<dbReference type="SUPFAM" id="SSF52317">
    <property type="entry name" value="Class I glutamine amidotransferase-like"/>
    <property type="match status" value="1"/>
</dbReference>
<evidence type="ECO:0000313" key="3">
    <source>
        <dbReference type="Proteomes" id="UP000295578"/>
    </source>
</evidence>
<protein>
    <submittedName>
        <fullName evidence="2">Cytoplasmic protein</fullName>
    </submittedName>
</protein>
<dbReference type="AlphaFoldDB" id="A0A4R5ARH0"/>
<dbReference type="Proteomes" id="UP000295578">
    <property type="component" value="Unassembled WGS sequence"/>
</dbReference>
<dbReference type="InterPro" id="IPR029062">
    <property type="entry name" value="Class_I_gatase-like"/>
</dbReference>
<dbReference type="InterPro" id="IPR010768">
    <property type="entry name" value="GATase1-like"/>
</dbReference>
<evidence type="ECO:0000259" key="1">
    <source>
        <dbReference type="Pfam" id="PF07090"/>
    </source>
</evidence>
<keyword evidence="3" id="KW-1185">Reference proteome</keyword>
<dbReference type="EMBL" id="SMKY01000170">
    <property type="protein sequence ID" value="TDD74286.1"/>
    <property type="molecule type" value="Genomic_DNA"/>
</dbReference>
<dbReference type="Pfam" id="PF07090">
    <property type="entry name" value="GATase1_like"/>
    <property type="match status" value="1"/>
</dbReference>
<evidence type="ECO:0000313" key="2">
    <source>
        <dbReference type="EMBL" id="TDD74286.1"/>
    </source>
</evidence>
<name>A0A4R5ARH0_9ACTN</name>
<comment type="caution">
    <text evidence="2">The sequence shown here is derived from an EMBL/GenBank/DDBJ whole genome shotgun (WGS) entry which is preliminary data.</text>
</comment>
<dbReference type="OrthoDB" id="9781333at2"/>
<feature type="domain" description="Putative glutamine amidotransferase" evidence="1">
    <location>
        <begin position="3"/>
        <end position="247"/>
    </location>
</feature>
<gene>
    <name evidence="2" type="ORF">E1293_29680</name>
</gene>
<proteinExistence type="predicted"/>
<organism evidence="2 3">
    <name type="scientific">Actinomadura darangshiensis</name>
    <dbReference type="NCBI Taxonomy" id="705336"/>
    <lineage>
        <taxon>Bacteria</taxon>
        <taxon>Bacillati</taxon>
        <taxon>Actinomycetota</taxon>
        <taxon>Actinomycetes</taxon>
        <taxon>Streptosporangiales</taxon>
        <taxon>Thermomonosporaceae</taxon>
        <taxon>Actinomadura</taxon>
    </lineage>
</organism>
<dbReference type="RefSeq" id="WP_132200793.1">
    <property type="nucleotide sequence ID" value="NZ_SMKY01000170.1"/>
</dbReference>
<dbReference type="Gene3D" id="3.40.50.880">
    <property type="match status" value="1"/>
</dbReference>
<dbReference type="PANTHER" id="PTHR37947">
    <property type="entry name" value="BLL2462 PROTEIN"/>
    <property type="match status" value="1"/>
</dbReference>